<proteinExistence type="predicted"/>
<dbReference type="InterPro" id="IPR018763">
    <property type="entry name" value="DUF2334"/>
</dbReference>
<protein>
    <submittedName>
        <fullName evidence="1">Deacetylase</fullName>
    </submittedName>
</protein>
<dbReference type="RefSeq" id="WP_245372838.1">
    <property type="nucleotide sequence ID" value="NZ_JAGIOO010000001.1"/>
</dbReference>
<name>A0ABS5AGS1_9PSEU</name>
<dbReference type="Proteomes" id="UP001519363">
    <property type="component" value="Unassembled WGS sequence"/>
</dbReference>
<gene>
    <name evidence="1" type="ORF">JOF53_004653</name>
</gene>
<keyword evidence="2" id="KW-1185">Reference proteome</keyword>
<sequence length="305" mass="32162">MRTRLLVSLSGIGRHNLADCVAFAAALDRRGVPLSLLLTPKPGSEHRPRPGDLARALRTQAAPGGVAGATTYDPVCGRPDALPGTTWAAKPARDIPGTRPAHDSPVLDWIRTRERAGDALVLHGFDHSARPSGDRLPLPRLAPATSWAGGGRIWRRAEFADLPAHEAGLRLLGAVAVLERLDLATTCFAPPSWLASPGTLVALRRRGFEVCADALGVHELGSGRLHRGRVYEVGRGELWARAALRAVRRGGLVRLAVKAGELSRPQALRGVLGTVGAALRLGASGGTYADFGLGRPAERRGLNAG</sequence>
<evidence type="ECO:0000313" key="1">
    <source>
        <dbReference type="EMBL" id="MBP2475781.1"/>
    </source>
</evidence>
<reference evidence="1 2" key="1">
    <citation type="submission" date="2021-03" db="EMBL/GenBank/DDBJ databases">
        <title>Sequencing the genomes of 1000 actinobacteria strains.</title>
        <authorList>
            <person name="Klenk H.-P."/>
        </authorList>
    </citation>
    <scope>NUCLEOTIDE SEQUENCE [LARGE SCALE GENOMIC DNA]</scope>
    <source>
        <strain evidence="1 2">DSM 44580</strain>
    </source>
</reference>
<dbReference type="SUPFAM" id="SSF88713">
    <property type="entry name" value="Glycoside hydrolase/deacetylase"/>
    <property type="match status" value="1"/>
</dbReference>
<comment type="caution">
    <text evidence="1">The sequence shown here is derived from an EMBL/GenBank/DDBJ whole genome shotgun (WGS) entry which is preliminary data.</text>
</comment>
<dbReference type="EMBL" id="JAGIOO010000001">
    <property type="protein sequence ID" value="MBP2475781.1"/>
    <property type="molecule type" value="Genomic_DNA"/>
</dbReference>
<accession>A0ABS5AGS1</accession>
<dbReference type="InterPro" id="IPR011330">
    <property type="entry name" value="Glyco_hydro/deAcase_b/a-brl"/>
</dbReference>
<organism evidence="1 2">
    <name type="scientific">Crossiella equi</name>
    <dbReference type="NCBI Taxonomy" id="130796"/>
    <lineage>
        <taxon>Bacteria</taxon>
        <taxon>Bacillati</taxon>
        <taxon>Actinomycetota</taxon>
        <taxon>Actinomycetes</taxon>
        <taxon>Pseudonocardiales</taxon>
        <taxon>Pseudonocardiaceae</taxon>
        <taxon>Crossiella</taxon>
    </lineage>
</organism>
<evidence type="ECO:0000313" key="2">
    <source>
        <dbReference type="Proteomes" id="UP001519363"/>
    </source>
</evidence>
<dbReference type="Pfam" id="PF10096">
    <property type="entry name" value="DUF2334"/>
    <property type="match status" value="1"/>
</dbReference>